<name>A0AAD6UZ97_9AGAR</name>
<proteinExistence type="predicted"/>
<dbReference type="InterPro" id="IPR001810">
    <property type="entry name" value="F-box_dom"/>
</dbReference>
<dbReference type="EMBL" id="JARJCW010000088">
    <property type="protein sequence ID" value="KAJ7195803.1"/>
    <property type="molecule type" value="Genomic_DNA"/>
</dbReference>
<feature type="domain" description="F-box" evidence="1">
    <location>
        <begin position="49"/>
        <end position="103"/>
    </location>
</feature>
<dbReference type="Pfam" id="PF12937">
    <property type="entry name" value="F-box-like"/>
    <property type="match status" value="1"/>
</dbReference>
<accession>A0AAD6UZ97</accession>
<dbReference type="InterPro" id="IPR032675">
    <property type="entry name" value="LRR_dom_sf"/>
</dbReference>
<dbReference type="Gene3D" id="1.20.1280.50">
    <property type="match status" value="1"/>
</dbReference>
<dbReference type="SUPFAM" id="SSF52047">
    <property type="entry name" value="RNI-like"/>
    <property type="match status" value="1"/>
</dbReference>
<dbReference type="Proteomes" id="UP001219525">
    <property type="component" value="Unassembled WGS sequence"/>
</dbReference>
<evidence type="ECO:0000259" key="1">
    <source>
        <dbReference type="Pfam" id="PF12937"/>
    </source>
</evidence>
<evidence type="ECO:0000313" key="2">
    <source>
        <dbReference type="EMBL" id="KAJ7195803.1"/>
    </source>
</evidence>
<dbReference type="Gene3D" id="3.80.10.10">
    <property type="entry name" value="Ribonuclease Inhibitor"/>
    <property type="match status" value="1"/>
</dbReference>
<evidence type="ECO:0000313" key="3">
    <source>
        <dbReference type="Proteomes" id="UP001219525"/>
    </source>
</evidence>
<reference evidence="2" key="1">
    <citation type="submission" date="2023-03" db="EMBL/GenBank/DDBJ databases">
        <title>Massive genome expansion in bonnet fungi (Mycena s.s.) driven by repeated elements and novel gene families across ecological guilds.</title>
        <authorList>
            <consortium name="Lawrence Berkeley National Laboratory"/>
            <person name="Harder C.B."/>
            <person name="Miyauchi S."/>
            <person name="Viragh M."/>
            <person name="Kuo A."/>
            <person name="Thoen E."/>
            <person name="Andreopoulos B."/>
            <person name="Lu D."/>
            <person name="Skrede I."/>
            <person name="Drula E."/>
            <person name="Henrissat B."/>
            <person name="Morin E."/>
            <person name="Kohler A."/>
            <person name="Barry K."/>
            <person name="LaButti K."/>
            <person name="Morin E."/>
            <person name="Salamov A."/>
            <person name="Lipzen A."/>
            <person name="Mereny Z."/>
            <person name="Hegedus B."/>
            <person name="Baldrian P."/>
            <person name="Stursova M."/>
            <person name="Weitz H."/>
            <person name="Taylor A."/>
            <person name="Grigoriev I.V."/>
            <person name="Nagy L.G."/>
            <person name="Martin F."/>
            <person name="Kauserud H."/>
        </authorList>
    </citation>
    <scope>NUCLEOTIDE SEQUENCE</scope>
    <source>
        <strain evidence="2">9144</strain>
    </source>
</reference>
<protein>
    <recommendedName>
        <fullName evidence="1">F-box domain-containing protein</fullName>
    </recommendedName>
</protein>
<organism evidence="2 3">
    <name type="scientific">Mycena pura</name>
    <dbReference type="NCBI Taxonomy" id="153505"/>
    <lineage>
        <taxon>Eukaryota</taxon>
        <taxon>Fungi</taxon>
        <taxon>Dikarya</taxon>
        <taxon>Basidiomycota</taxon>
        <taxon>Agaricomycotina</taxon>
        <taxon>Agaricomycetes</taxon>
        <taxon>Agaricomycetidae</taxon>
        <taxon>Agaricales</taxon>
        <taxon>Marasmiineae</taxon>
        <taxon>Mycenaceae</taxon>
        <taxon>Mycena</taxon>
    </lineage>
</organism>
<dbReference type="AlphaFoldDB" id="A0AAD6UZ97"/>
<comment type="caution">
    <text evidence="2">The sequence shown here is derived from an EMBL/GenBank/DDBJ whole genome shotgun (WGS) entry which is preliminary data.</text>
</comment>
<sequence length="443" mass="49262">MTTTAASLRARIPRIDQYITALESQLTLLRAEKEEILRDLDSIVFPVLTLPCDIVSEIFLHVSAQIPMDDFSRPQQTLALASVCRAWRAVALSTCALWNRVTISCDSAREPGKLLQAWLPRAGRIPLDLHVCLAFQSCHAILSILYQYSSRWRNVTLTSEEFFGLSDDFPSALNSLESLTIHEIYFETYKEFASSHCIAPRLRELSIESEMHQLGLPLTSLTILKLIGPSFAEILPILVLAPNLKHLIVGVYGGPHSITPPSLVLPHLSMLECTDGQAAKLLDYLTLPALTCLKLFDVDVASLASCVSRSHCKVHALDLSYTTFDHVYACVMSLPTITDLTLTGLEPESSYDSLEGFCTAMESGSCLPTLESLSLCEWRPDKDVNSLFRAVATRYRGVEGTVKLKNFTLMFATYSWIDPGLEILYELKKEGLQLHLHGVRLAT</sequence>
<gene>
    <name evidence="2" type="ORF">GGX14DRAFT_575355</name>
</gene>
<keyword evidence="3" id="KW-1185">Reference proteome</keyword>